<dbReference type="SMART" id="SM00382">
    <property type="entry name" value="AAA"/>
    <property type="match status" value="1"/>
</dbReference>
<dbReference type="CDD" id="cd03235">
    <property type="entry name" value="ABC_Metallic_Cations"/>
    <property type="match status" value="1"/>
</dbReference>
<dbReference type="InterPro" id="IPR027417">
    <property type="entry name" value="P-loop_NTPase"/>
</dbReference>
<dbReference type="GO" id="GO:0016887">
    <property type="term" value="F:ATP hydrolysis activity"/>
    <property type="evidence" value="ECO:0007669"/>
    <property type="project" value="InterPro"/>
</dbReference>
<dbReference type="EMBL" id="FUKP01000014">
    <property type="protein sequence ID" value="SJN18564.1"/>
    <property type="molecule type" value="Genomic_DNA"/>
</dbReference>
<dbReference type="PANTHER" id="PTHR42734">
    <property type="entry name" value="METAL TRANSPORT SYSTEM ATP-BINDING PROTEIN TM_0124-RELATED"/>
    <property type="match status" value="1"/>
</dbReference>
<keyword evidence="4 7" id="KW-0067">ATP-binding</keyword>
<dbReference type="InterPro" id="IPR003593">
    <property type="entry name" value="AAA+_ATPase"/>
</dbReference>
<dbReference type="Proteomes" id="UP000196230">
    <property type="component" value="Unassembled WGS sequence"/>
</dbReference>
<dbReference type="PANTHER" id="PTHR42734:SF5">
    <property type="entry name" value="IRON TRANSPORT SYSTEM ATP-BINDING PROTEIN HI_0361-RELATED"/>
    <property type="match status" value="1"/>
</dbReference>
<reference evidence="7 8" key="1">
    <citation type="submission" date="2017-02" db="EMBL/GenBank/DDBJ databases">
        <authorList>
            <person name="Peterson S.W."/>
        </authorList>
    </citation>
    <scope>NUCLEOTIDE SEQUENCE [LARGE SCALE GENOMIC DNA]</scope>
    <source>
        <strain evidence="7 8">2B3F</strain>
    </source>
</reference>
<accession>A0A1R4IG43</accession>
<feature type="compositionally biased region" description="Low complexity" evidence="5">
    <location>
        <begin position="1"/>
        <end position="15"/>
    </location>
</feature>
<keyword evidence="2" id="KW-0813">Transport</keyword>
<evidence type="ECO:0000256" key="2">
    <source>
        <dbReference type="ARBA" id="ARBA00022448"/>
    </source>
</evidence>
<comment type="similarity">
    <text evidence="1">Belongs to the ABC transporter superfamily.</text>
</comment>
<feature type="domain" description="ABC transporter" evidence="6">
    <location>
        <begin position="25"/>
        <end position="255"/>
    </location>
</feature>
<keyword evidence="3" id="KW-0547">Nucleotide-binding</keyword>
<dbReference type="RefSeq" id="WP_087133492.1">
    <property type="nucleotide sequence ID" value="NZ_FUKP01000014.1"/>
</dbReference>
<dbReference type="GO" id="GO:0005524">
    <property type="term" value="F:ATP binding"/>
    <property type="evidence" value="ECO:0007669"/>
    <property type="project" value="UniProtKB-KW"/>
</dbReference>
<evidence type="ECO:0000256" key="3">
    <source>
        <dbReference type="ARBA" id="ARBA00022741"/>
    </source>
</evidence>
<dbReference type="AlphaFoldDB" id="A0A1R4IG43"/>
<dbReference type="InterPro" id="IPR003439">
    <property type="entry name" value="ABC_transporter-like_ATP-bd"/>
</dbReference>
<dbReference type="Gene3D" id="3.40.50.300">
    <property type="entry name" value="P-loop containing nucleotide triphosphate hydrolases"/>
    <property type="match status" value="1"/>
</dbReference>
<evidence type="ECO:0000256" key="5">
    <source>
        <dbReference type="SAM" id="MobiDB-lite"/>
    </source>
</evidence>
<dbReference type="SUPFAM" id="SSF52540">
    <property type="entry name" value="P-loop containing nucleoside triphosphate hydrolases"/>
    <property type="match status" value="1"/>
</dbReference>
<feature type="region of interest" description="Disordered" evidence="5">
    <location>
        <begin position="1"/>
        <end position="22"/>
    </location>
</feature>
<protein>
    <submittedName>
        <fullName evidence="7">Zinc ABC transporter, ATP-binding protein ZnuC</fullName>
    </submittedName>
</protein>
<name>A0A1R4IG43_9MICC</name>
<gene>
    <name evidence="7" type="ORF">FM125_02005</name>
</gene>
<evidence type="ECO:0000313" key="8">
    <source>
        <dbReference type="Proteomes" id="UP000196230"/>
    </source>
</evidence>
<proteinExistence type="inferred from homology"/>
<dbReference type="InterPro" id="IPR050153">
    <property type="entry name" value="Metal_Ion_Import_ABC"/>
</dbReference>
<dbReference type="PROSITE" id="PS50893">
    <property type="entry name" value="ABC_TRANSPORTER_2"/>
    <property type="match status" value="1"/>
</dbReference>
<dbReference type="Pfam" id="PF00005">
    <property type="entry name" value="ABC_tran"/>
    <property type="match status" value="1"/>
</dbReference>
<organism evidence="7 8">
    <name type="scientific">Micrococcus lylae</name>
    <dbReference type="NCBI Taxonomy" id="1273"/>
    <lineage>
        <taxon>Bacteria</taxon>
        <taxon>Bacillati</taxon>
        <taxon>Actinomycetota</taxon>
        <taxon>Actinomycetes</taxon>
        <taxon>Micrococcales</taxon>
        <taxon>Micrococcaceae</taxon>
        <taxon>Micrococcus</taxon>
    </lineage>
</organism>
<sequence length="276" mass="29615">MSAAHAHTHPTGGAHRLPGPADELACGHGVELRHGEHLAVRASDFSLPAGGVVAVIGPNGSGKSTLLQALAGVLKPTQGTVTVHGQSAEEHARKVSFVMQSVQVPQGTPLTVQDVVTMGTYAGTGWFGRLTRQDRRRVDEAMERMKITDLAHRHLSELSGGQRQRVYVAQGLAQEHDVLMLDEPLTGLDLVSAQTIDELIHEEPTRGVSVVFTTHDLDEAFAAEHVVLMNGRVVASGPPREVLTRTNLEAVYGIGTLHAPQGAFWDEPVESERPQD</sequence>
<evidence type="ECO:0000256" key="1">
    <source>
        <dbReference type="ARBA" id="ARBA00005417"/>
    </source>
</evidence>
<evidence type="ECO:0000313" key="7">
    <source>
        <dbReference type="EMBL" id="SJN18564.1"/>
    </source>
</evidence>
<evidence type="ECO:0000259" key="6">
    <source>
        <dbReference type="PROSITE" id="PS50893"/>
    </source>
</evidence>
<evidence type="ECO:0000256" key="4">
    <source>
        <dbReference type="ARBA" id="ARBA00022840"/>
    </source>
</evidence>